<evidence type="ECO:0000256" key="1">
    <source>
        <dbReference type="ARBA" id="ARBA00004167"/>
    </source>
</evidence>
<dbReference type="Gramene" id="OIT03942">
    <property type="protein sequence ID" value="OIT03942"/>
    <property type="gene ID" value="A4A49_20111"/>
</dbReference>
<dbReference type="PANTHER" id="PTHR21461:SF69">
    <property type="entry name" value="GLYCOSYLTRANSFERASE FAMILY 92 PROTEIN"/>
    <property type="match status" value="1"/>
</dbReference>
<dbReference type="PANTHER" id="PTHR21461">
    <property type="entry name" value="GLYCOSYLTRANSFERASE FAMILY 92 PROTEIN"/>
    <property type="match status" value="1"/>
</dbReference>
<evidence type="ECO:0000256" key="7">
    <source>
        <dbReference type="ARBA" id="ARBA00023136"/>
    </source>
</evidence>
<organism evidence="9 10">
    <name type="scientific">Nicotiana attenuata</name>
    <name type="common">Coyote tobacco</name>
    <dbReference type="NCBI Taxonomy" id="49451"/>
    <lineage>
        <taxon>Eukaryota</taxon>
        <taxon>Viridiplantae</taxon>
        <taxon>Streptophyta</taxon>
        <taxon>Embryophyta</taxon>
        <taxon>Tracheophyta</taxon>
        <taxon>Spermatophyta</taxon>
        <taxon>Magnoliopsida</taxon>
        <taxon>eudicotyledons</taxon>
        <taxon>Gunneridae</taxon>
        <taxon>Pentapetalae</taxon>
        <taxon>asterids</taxon>
        <taxon>lamiids</taxon>
        <taxon>Solanales</taxon>
        <taxon>Solanaceae</taxon>
        <taxon>Nicotianoideae</taxon>
        <taxon>Nicotianeae</taxon>
        <taxon>Nicotiana</taxon>
    </lineage>
</organism>
<dbReference type="OMA" id="GINREPT"/>
<keyword evidence="6 8" id="KW-1133">Transmembrane helix</keyword>
<reference evidence="9" key="1">
    <citation type="submission" date="2016-11" db="EMBL/GenBank/DDBJ databases">
        <title>The genome of Nicotiana attenuata.</title>
        <authorList>
            <person name="Xu S."/>
            <person name="Brockmoeller T."/>
            <person name="Gaquerel E."/>
            <person name="Navarro A."/>
            <person name="Kuhl H."/>
            <person name="Gase K."/>
            <person name="Ling Z."/>
            <person name="Zhou W."/>
            <person name="Kreitzer C."/>
            <person name="Stanke M."/>
            <person name="Tang H."/>
            <person name="Lyons E."/>
            <person name="Pandey P."/>
            <person name="Pandey S.P."/>
            <person name="Timmermann B."/>
            <person name="Baldwin I.T."/>
        </authorList>
    </citation>
    <scope>NUCLEOTIDE SEQUENCE [LARGE SCALE GENOMIC DNA]</scope>
    <source>
        <strain evidence="9">UT</strain>
    </source>
</reference>
<dbReference type="GO" id="GO:0016757">
    <property type="term" value="F:glycosyltransferase activity"/>
    <property type="evidence" value="ECO:0007669"/>
    <property type="project" value="UniProtKB-UniRule"/>
</dbReference>
<evidence type="ECO:0000256" key="4">
    <source>
        <dbReference type="ARBA" id="ARBA00022679"/>
    </source>
</evidence>
<dbReference type="AlphaFoldDB" id="A0A1J6IGD2"/>
<evidence type="ECO:0000313" key="10">
    <source>
        <dbReference type="Proteomes" id="UP000187609"/>
    </source>
</evidence>
<dbReference type="Proteomes" id="UP000187609">
    <property type="component" value="Unassembled WGS sequence"/>
</dbReference>
<evidence type="ECO:0000256" key="6">
    <source>
        <dbReference type="ARBA" id="ARBA00022989"/>
    </source>
</evidence>
<dbReference type="EC" id="2.4.1.-" evidence="8"/>
<evidence type="ECO:0000256" key="3">
    <source>
        <dbReference type="ARBA" id="ARBA00022676"/>
    </source>
</evidence>
<keyword evidence="7 8" id="KW-0472">Membrane</keyword>
<protein>
    <recommendedName>
        <fullName evidence="8">Glycosyltransferase family 92 protein</fullName>
        <ecNumber evidence="8">2.4.1.-</ecNumber>
    </recommendedName>
</protein>
<dbReference type="EMBL" id="MJEQ01037186">
    <property type="protein sequence ID" value="OIT03942.1"/>
    <property type="molecule type" value="Genomic_DNA"/>
</dbReference>
<keyword evidence="5 8" id="KW-0812">Transmembrane</keyword>
<keyword evidence="3 8" id="KW-0328">Glycosyltransferase</keyword>
<dbReference type="InterPro" id="IPR008166">
    <property type="entry name" value="Glyco_transf_92"/>
</dbReference>
<dbReference type="CDD" id="cd00761">
    <property type="entry name" value="Glyco_tranf_GTA_type"/>
    <property type="match status" value="1"/>
</dbReference>
<feature type="transmembrane region" description="Helical" evidence="8">
    <location>
        <begin position="9"/>
        <end position="27"/>
    </location>
</feature>
<dbReference type="STRING" id="49451.A0A1J6IGD2"/>
<evidence type="ECO:0000256" key="2">
    <source>
        <dbReference type="ARBA" id="ARBA00007647"/>
    </source>
</evidence>
<dbReference type="GO" id="GO:0005737">
    <property type="term" value="C:cytoplasm"/>
    <property type="evidence" value="ECO:0007669"/>
    <property type="project" value="TreeGrafter"/>
</dbReference>
<comment type="subcellular location">
    <subcellularLocation>
        <location evidence="1">Membrane</location>
        <topology evidence="1">Single-pass membrane protein</topology>
    </subcellularLocation>
</comment>
<gene>
    <name evidence="9" type="ORF">A4A49_20111</name>
</gene>
<keyword evidence="4 8" id="KW-0808">Transferase</keyword>
<evidence type="ECO:0000256" key="8">
    <source>
        <dbReference type="RuleBase" id="RU366017"/>
    </source>
</evidence>
<keyword evidence="10" id="KW-1185">Reference proteome</keyword>
<evidence type="ECO:0000256" key="5">
    <source>
        <dbReference type="ARBA" id="ARBA00022692"/>
    </source>
</evidence>
<dbReference type="SUPFAM" id="SSF53448">
    <property type="entry name" value="Nucleotide-diphospho-sugar transferases"/>
    <property type="match status" value="1"/>
</dbReference>
<dbReference type="InterPro" id="IPR029044">
    <property type="entry name" value="Nucleotide-diphossugar_trans"/>
</dbReference>
<dbReference type="GO" id="GO:0016020">
    <property type="term" value="C:membrane"/>
    <property type="evidence" value="ECO:0007669"/>
    <property type="project" value="UniProtKB-SubCell"/>
</dbReference>
<proteinExistence type="inferred from homology"/>
<sequence>MARKVIRSSFLYIFTCFLFFATLYHHFLRHDFSAYHDDIINPHNTTIKSTTPNFLFHENFSSPNTPSRKFPIIPSVSILMPDWEVYVIVSPDFSPLQTHYNNSSFLCGFDTGEESPAVPAGELPFPVRSIFNCKLPSRARRRLPFTQPILTSSSANVSYRNSPSPELLRWSFLVYDSLTTDDDVVLFVKGLNNHQGINREPTEFTCIFGDGVKTAVASSVQEVFRCTRPDFAVNKPIKVSIEIVGPTPIVVPTVAYYSPQRKLASPEKANLCFCTMVYNVAKFLREWVLYHSKIGVEKFILYDNGSDDDLATVVEELVEEGYNVQTYFWLWPKTQEAGFSHSAIFAKDSCSWIMYIDVDEFVYSPSWSNLTQPSKLLLPSILPSSEGISTVNNNNILSVIAQVGSRKSTMKNVAQISIPCYEFGPSKQKVHPAKGVVQGYNCRRKMENRHKSVVFLDAVDYSLLNVIHHFKLKPGYNVKKLNVLEMVVNHYKYQAWPEFKAKFRRRVSAYVVDWTKPLNLGSNDRAPGLGYSPVEPKGWQRKFCEVYDNGLKDLTWRWFALAKMNYSGN</sequence>
<evidence type="ECO:0000313" key="9">
    <source>
        <dbReference type="EMBL" id="OIT03942.1"/>
    </source>
</evidence>
<dbReference type="Pfam" id="PF01697">
    <property type="entry name" value="Glyco_transf_92"/>
    <property type="match status" value="1"/>
</dbReference>
<accession>A0A1J6IGD2</accession>
<comment type="caution">
    <text evidence="9">The sequence shown here is derived from an EMBL/GenBank/DDBJ whole genome shotgun (WGS) entry which is preliminary data.</text>
</comment>
<comment type="similarity">
    <text evidence="2 8">Belongs to the glycosyltransferase 92 family.</text>
</comment>
<name>A0A1J6IGD2_NICAT</name>